<comment type="similarity">
    <text evidence="2">Belongs to the HPPK family.</text>
</comment>
<evidence type="ECO:0000256" key="11">
    <source>
        <dbReference type="ARBA" id="ARBA00029766"/>
    </source>
</evidence>
<dbReference type="eggNOG" id="COG0801">
    <property type="taxonomic scope" value="Bacteria"/>
</dbReference>
<organism evidence="14 15">
    <name type="scientific">Hydrogenobacter thermophilus (strain DSM 6534 / IAM 12695 / TK-6)</name>
    <dbReference type="NCBI Taxonomy" id="608538"/>
    <lineage>
        <taxon>Bacteria</taxon>
        <taxon>Pseudomonadati</taxon>
        <taxon>Aquificota</taxon>
        <taxon>Aquificia</taxon>
        <taxon>Aquificales</taxon>
        <taxon>Aquificaceae</taxon>
        <taxon>Hydrogenobacter</taxon>
    </lineage>
</organism>
<dbReference type="Gene3D" id="3.30.70.560">
    <property type="entry name" value="7,8-Dihydro-6-hydroxymethylpterin-pyrophosphokinase HPPK"/>
    <property type="match status" value="1"/>
</dbReference>
<protein>
    <recommendedName>
        <fullName evidence="4">2-amino-4-hydroxy-6-hydroxymethyldihydropteridine pyrophosphokinase</fullName>
        <ecNumber evidence="3">2.7.6.3</ecNumber>
    </recommendedName>
    <alternativeName>
        <fullName evidence="11">6-hydroxymethyl-7,8-dihydropterin pyrophosphokinase</fullName>
    </alternativeName>
    <alternativeName>
        <fullName evidence="12">7,8-dihydro-6-hydroxymethylpterin-pyrophosphokinase</fullName>
    </alternativeName>
</protein>
<evidence type="ECO:0000256" key="10">
    <source>
        <dbReference type="ARBA" id="ARBA00029409"/>
    </source>
</evidence>
<dbReference type="GO" id="GO:0005524">
    <property type="term" value="F:ATP binding"/>
    <property type="evidence" value="ECO:0007669"/>
    <property type="project" value="UniProtKB-KW"/>
</dbReference>
<keyword evidence="9" id="KW-0289">Folate biosynthesis</keyword>
<keyword evidence="5" id="KW-0808">Transferase</keyword>
<evidence type="ECO:0000256" key="1">
    <source>
        <dbReference type="ARBA" id="ARBA00005051"/>
    </source>
</evidence>
<name>D3DIF8_HYDTT</name>
<dbReference type="CDD" id="cd00483">
    <property type="entry name" value="HPPK"/>
    <property type="match status" value="1"/>
</dbReference>
<dbReference type="AlphaFoldDB" id="D3DIF8"/>
<accession>D3DIF8</accession>
<evidence type="ECO:0000256" key="6">
    <source>
        <dbReference type="ARBA" id="ARBA00022741"/>
    </source>
</evidence>
<dbReference type="GO" id="GO:0003848">
    <property type="term" value="F:2-amino-4-hydroxy-6-hydroxymethyldihydropteridine diphosphokinase activity"/>
    <property type="evidence" value="ECO:0007669"/>
    <property type="project" value="UniProtKB-EC"/>
</dbReference>
<dbReference type="NCBIfam" id="TIGR01498">
    <property type="entry name" value="folK"/>
    <property type="match status" value="1"/>
</dbReference>
<evidence type="ECO:0000256" key="4">
    <source>
        <dbReference type="ARBA" id="ARBA00016218"/>
    </source>
</evidence>
<dbReference type="SUPFAM" id="SSF55083">
    <property type="entry name" value="6-hydroxymethyl-7,8-dihydropterin pyrophosphokinase, HPPK"/>
    <property type="match status" value="1"/>
</dbReference>
<keyword evidence="8" id="KW-0067">ATP-binding</keyword>
<dbReference type="InterPro" id="IPR035907">
    <property type="entry name" value="Hppk_sf"/>
</dbReference>
<comment type="pathway">
    <text evidence="1">Cofactor biosynthesis; tetrahydrofolate biosynthesis; 2-amino-4-hydroxy-6-hydroxymethyl-7,8-dihydropteridine diphosphate from 7,8-dihydroneopterin triphosphate: step 4/4.</text>
</comment>
<reference evidence="14 15" key="1">
    <citation type="journal article" date="2010" name="J. Bacteriol.">
        <title>Complete genome sequence of the thermophilic, obligately chemolithoautotrophic hydrogen-oxidizing bacterium Hydrogenobacter thermophilus TK-6.</title>
        <authorList>
            <person name="Arai H."/>
            <person name="Kanbe H."/>
            <person name="Ishii M."/>
            <person name="Igarashi Y."/>
        </authorList>
    </citation>
    <scope>NUCLEOTIDE SEQUENCE [LARGE SCALE GENOMIC DNA]</scope>
    <source>
        <strain evidence="15">DSM 6534 / IAM 12695 / TK-6 [Tokyo]</strain>
    </source>
</reference>
<dbReference type="InterPro" id="IPR000550">
    <property type="entry name" value="Hppk"/>
</dbReference>
<dbReference type="GO" id="GO:0046656">
    <property type="term" value="P:folic acid biosynthetic process"/>
    <property type="evidence" value="ECO:0007669"/>
    <property type="project" value="UniProtKB-KW"/>
</dbReference>
<keyword evidence="7 14" id="KW-0418">Kinase</keyword>
<evidence type="ECO:0000256" key="7">
    <source>
        <dbReference type="ARBA" id="ARBA00022777"/>
    </source>
</evidence>
<evidence type="ECO:0000256" key="2">
    <source>
        <dbReference type="ARBA" id="ARBA00005810"/>
    </source>
</evidence>
<keyword evidence="15" id="KW-1185">Reference proteome</keyword>
<dbReference type="UniPathway" id="UPA00077">
    <property type="reaction ID" value="UER00155"/>
</dbReference>
<dbReference type="KEGG" id="hth:HTH_1156"/>
<dbReference type="KEGG" id="hte:Hydth_1148"/>
<dbReference type="EMBL" id="AP011112">
    <property type="protein sequence ID" value="BAI69610.1"/>
    <property type="molecule type" value="Genomic_DNA"/>
</dbReference>
<evidence type="ECO:0000256" key="8">
    <source>
        <dbReference type="ARBA" id="ARBA00022840"/>
    </source>
</evidence>
<gene>
    <name evidence="14" type="primary">folK</name>
    <name evidence="14" type="ordered locus">HTH_1156</name>
</gene>
<feature type="domain" description="7,8-dihydro-6-hydroxymethylpterin-pyrophosphokinase" evidence="13">
    <location>
        <begin position="86"/>
        <end position="97"/>
    </location>
</feature>
<dbReference type="GO" id="GO:0016301">
    <property type="term" value="F:kinase activity"/>
    <property type="evidence" value="ECO:0007669"/>
    <property type="project" value="UniProtKB-KW"/>
</dbReference>
<evidence type="ECO:0000313" key="14">
    <source>
        <dbReference type="EMBL" id="BAI69610.1"/>
    </source>
</evidence>
<dbReference type="Pfam" id="PF01288">
    <property type="entry name" value="HPPK"/>
    <property type="match status" value="1"/>
</dbReference>
<dbReference type="PROSITE" id="PS00794">
    <property type="entry name" value="HPPK"/>
    <property type="match status" value="1"/>
</dbReference>
<evidence type="ECO:0000313" key="15">
    <source>
        <dbReference type="Proteomes" id="UP000002574"/>
    </source>
</evidence>
<evidence type="ECO:0000256" key="12">
    <source>
        <dbReference type="ARBA" id="ARBA00033413"/>
    </source>
</evidence>
<evidence type="ECO:0000256" key="9">
    <source>
        <dbReference type="ARBA" id="ARBA00022909"/>
    </source>
</evidence>
<dbReference type="GO" id="GO:0046654">
    <property type="term" value="P:tetrahydrofolate biosynthetic process"/>
    <property type="evidence" value="ECO:0007669"/>
    <property type="project" value="UniProtKB-UniPathway"/>
</dbReference>
<dbReference type="STRING" id="608538.HTH_1156"/>
<dbReference type="PATRIC" id="fig|608538.5.peg.1173"/>
<dbReference type="PANTHER" id="PTHR43071">
    <property type="entry name" value="2-AMINO-4-HYDROXY-6-HYDROXYMETHYLDIHYDROPTERIDINE PYROPHOSPHOKINASE"/>
    <property type="match status" value="1"/>
</dbReference>
<sequence>MPVCYISFGSNWGDRVQNILKAISLVANLGNLEAVSTVYESLPWGIENQPPFLNGVLKLNTNLGPIRLLKELKEIERYIGRKERYRWGPREIDLDILLYDGYILMLSFLRIPHPYMLERDFVLFPLLELDENLIHPTLGQPIKLFAQSLKNNLKPYACITSYFLHTAPNSRV</sequence>
<keyword evidence="6" id="KW-0547">Nucleotide-binding</keyword>
<comment type="function">
    <text evidence="10">Catalyzes the transfer of pyrophosphate from adenosine triphosphate (ATP) to 6-hydroxymethyl-7,8-dihydropterin, an enzymatic step in folate biosynthesis pathway.</text>
</comment>
<evidence type="ECO:0000256" key="5">
    <source>
        <dbReference type="ARBA" id="ARBA00022679"/>
    </source>
</evidence>
<dbReference type="Proteomes" id="UP000002574">
    <property type="component" value="Chromosome"/>
</dbReference>
<evidence type="ECO:0000259" key="13">
    <source>
        <dbReference type="PROSITE" id="PS00794"/>
    </source>
</evidence>
<dbReference type="EC" id="2.7.6.3" evidence="3"/>
<dbReference type="OrthoDB" id="9808041at2"/>
<dbReference type="PANTHER" id="PTHR43071:SF1">
    <property type="entry name" value="2-AMINO-4-HYDROXY-6-HYDROXYMETHYLDIHYDROPTERIDINE PYROPHOSPHOKINASE"/>
    <property type="match status" value="1"/>
</dbReference>
<proteinExistence type="inferred from homology"/>
<evidence type="ECO:0000256" key="3">
    <source>
        <dbReference type="ARBA" id="ARBA00013253"/>
    </source>
</evidence>